<dbReference type="RefSeq" id="WP_161259213.1">
    <property type="nucleotide sequence ID" value="NZ_WXEY01000017.1"/>
</dbReference>
<evidence type="ECO:0000256" key="4">
    <source>
        <dbReference type="ARBA" id="ARBA00022692"/>
    </source>
</evidence>
<feature type="transmembrane region" description="Helical" evidence="12">
    <location>
        <begin position="81"/>
        <end position="104"/>
    </location>
</feature>
<evidence type="ECO:0000259" key="13">
    <source>
        <dbReference type="Pfam" id="PF00520"/>
    </source>
</evidence>
<evidence type="ECO:0000256" key="10">
    <source>
        <dbReference type="ARBA" id="ARBA00023136"/>
    </source>
</evidence>
<keyword evidence="8 12" id="KW-1133">Transmembrane helix</keyword>
<dbReference type="EMBL" id="WXEY01000017">
    <property type="protein sequence ID" value="MZP30687.1"/>
    <property type="molecule type" value="Genomic_DNA"/>
</dbReference>
<feature type="transmembrane region" description="Helical" evidence="12">
    <location>
        <begin position="186"/>
        <end position="210"/>
    </location>
</feature>
<keyword evidence="3" id="KW-0633">Potassium transport</keyword>
<proteinExistence type="predicted"/>
<dbReference type="Proteomes" id="UP000463470">
    <property type="component" value="Unassembled WGS sequence"/>
</dbReference>
<evidence type="ECO:0000256" key="2">
    <source>
        <dbReference type="ARBA" id="ARBA00022448"/>
    </source>
</evidence>
<feature type="transmembrane region" description="Helical" evidence="12">
    <location>
        <begin position="20"/>
        <end position="38"/>
    </location>
</feature>
<dbReference type="SUPFAM" id="SSF81324">
    <property type="entry name" value="Voltage-gated potassium channels"/>
    <property type="match status" value="1"/>
</dbReference>
<dbReference type="GO" id="GO:0008076">
    <property type="term" value="C:voltage-gated potassium channel complex"/>
    <property type="evidence" value="ECO:0007669"/>
    <property type="project" value="InterPro"/>
</dbReference>
<evidence type="ECO:0000256" key="9">
    <source>
        <dbReference type="ARBA" id="ARBA00023065"/>
    </source>
</evidence>
<accession>A0A845L2A8</accession>
<dbReference type="InterPro" id="IPR005821">
    <property type="entry name" value="Ion_trans_dom"/>
</dbReference>
<name>A0A845L2A8_9FIRM</name>
<keyword evidence="11" id="KW-0407">Ion channel</keyword>
<keyword evidence="4 12" id="KW-0812">Transmembrane</keyword>
<evidence type="ECO:0000256" key="5">
    <source>
        <dbReference type="ARBA" id="ARBA00022826"/>
    </source>
</evidence>
<evidence type="ECO:0000256" key="3">
    <source>
        <dbReference type="ARBA" id="ARBA00022538"/>
    </source>
</evidence>
<feature type="domain" description="Ion transport" evidence="13">
    <location>
        <begin position="16"/>
        <end position="205"/>
    </location>
</feature>
<keyword evidence="9" id="KW-0406">Ion transport</keyword>
<dbReference type="InterPro" id="IPR028325">
    <property type="entry name" value="VG_K_chnl"/>
</dbReference>
<dbReference type="Pfam" id="PF00520">
    <property type="entry name" value="Ion_trans"/>
    <property type="match status" value="1"/>
</dbReference>
<keyword evidence="7" id="KW-0630">Potassium</keyword>
<evidence type="ECO:0000256" key="1">
    <source>
        <dbReference type="ARBA" id="ARBA00004141"/>
    </source>
</evidence>
<keyword evidence="15" id="KW-1185">Reference proteome</keyword>
<dbReference type="GO" id="GO:0001508">
    <property type="term" value="P:action potential"/>
    <property type="evidence" value="ECO:0007669"/>
    <property type="project" value="TreeGrafter"/>
</dbReference>
<dbReference type="Gene3D" id="1.10.287.70">
    <property type="match status" value="1"/>
</dbReference>
<keyword evidence="10 12" id="KW-0472">Membrane</keyword>
<keyword evidence="6" id="KW-0851">Voltage-gated channel</keyword>
<dbReference type="Gene3D" id="1.20.5.110">
    <property type="match status" value="1"/>
</dbReference>
<gene>
    <name evidence="14" type="ORF">GTO91_13290</name>
</gene>
<evidence type="ECO:0000256" key="11">
    <source>
        <dbReference type="ARBA" id="ARBA00023303"/>
    </source>
</evidence>
<comment type="subcellular location">
    <subcellularLocation>
        <location evidence="1">Membrane</location>
        <topology evidence="1">Multi-pass membrane protein</topology>
    </subcellularLocation>
</comment>
<protein>
    <recommendedName>
        <fullName evidence="13">Ion transport domain-containing protein</fullName>
    </recommendedName>
</protein>
<comment type="caution">
    <text evidence="14">The sequence shown here is derived from an EMBL/GenBank/DDBJ whole genome shotgun (WGS) entry which is preliminary data.</text>
</comment>
<evidence type="ECO:0000313" key="15">
    <source>
        <dbReference type="Proteomes" id="UP000463470"/>
    </source>
</evidence>
<organism evidence="14 15">
    <name type="scientific">Heliomicrobium undosum</name>
    <dbReference type="NCBI Taxonomy" id="121734"/>
    <lineage>
        <taxon>Bacteria</taxon>
        <taxon>Bacillati</taxon>
        <taxon>Bacillota</taxon>
        <taxon>Clostridia</taxon>
        <taxon>Eubacteriales</taxon>
        <taxon>Heliobacteriaceae</taxon>
        <taxon>Heliomicrobium</taxon>
    </lineage>
</organism>
<dbReference type="OrthoDB" id="9810759at2"/>
<evidence type="ECO:0000256" key="6">
    <source>
        <dbReference type="ARBA" id="ARBA00022882"/>
    </source>
</evidence>
<feature type="transmembrane region" description="Helical" evidence="12">
    <location>
        <begin position="124"/>
        <end position="145"/>
    </location>
</feature>
<dbReference type="AlphaFoldDB" id="A0A845L2A8"/>
<evidence type="ECO:0000313" key="14">
    <source>
        <dbReference type="EMBL" id="MZP30687.1"/>
    </source>
</evidence>
<keyword evidence="5" id="KW-0631">Potassium channel</keyword>
<evidence type="ECO:0000256" key="7">
    <source>
        <dbReference type="ARBA" id="ARBA00022958"/>
    </source>
</evidence>
<dbReference type="InterPro" id="IPR027359">
    <property type="entry name" value="Volt_channel_dom_sf"/>
</dbReference>
<dbReference type="PANTHER" id="PTHR11537">
    <property type="entry name" value="VOLTAGE-GATED POTASSIUM CHANNEL"/>
    <property type="match status" value="1"/>
</dbReference>
<sequence>MRKGIVRRVEQVTSTPAWEYLMGLLALIASAALILQHSELGKDHAVALQWVDDTVLVIFTFDYFARFFVAENKWSFFKSNIIELIAIIPFSTVFQSLRILRLVRLFVLFQYVARRFDRHRVENGVTYGLLIFIALVCSGAGGVLMFEKGHNPNIREFGDALWWSLVTITTVGYGDISPVTTEGRMLAGLLMITGIGVIGTVTASLSALFIRRPKEREGSFSDETIQMISEQLNQLETLDEQDFENLQSMLHRAWRKKRDEALGLYYEVKAVTPAEAPLDSPERTLER</sequence>
<dbReference type="Gene3D" id="1.20.120.350">
    <property type="entry name" value="Voltage-gated potassium channels. Chain C"/>
    <property type="match status" value="1"/>
</dbReference>
<evidence type="ECO:0000256" key="12">
    <source>
        <dbReference type="SAM" id="Phobius"/>
    </source>
</evidence>
<reference evidence="14 15" key="1">
    <citation type="submission" date="2020-01" db="EMBL/GenBank/DDBJ databases">
        <title>Whole-genome sequence of Heliobacterium undosum DSM 13378.</title>
        <authorList>
            <person name="Kyndt J.A."/>
            <person name="Meyer T.E."/>
        </authorList>
    </citation>
    <scope>NUCLEOTIDE SEQUENCE [LARGE SCALE GENOMIC DNA]</scope>
    <source>
        <strain evidence="14 15">DSM 13378</strain>
    </source>
</reference>
<keyword evidence="2" id="KW-0813">Transport</keyword>
<dbReference type="GO" id="GO:0005249">
    <property type="term" value="F:voltage-gated potassium channel activity"/>
    <property type="evidence" value="ECO:0007669"/>
    <property type="project" value="InterPro"/>
</dbReference>
<evidence type="ECO:0000256" key="8">
    <source>
        <dbReference type="ARBA" id="ARBA00022989"/>
    </source>
</evidence>
<dbReference type="PANTHER" id="PTHR11537:SF254">
    <property type="entry name" value="POTASSIUM VOLTAGE-GATED CHANNEL PROTEIN SHAB"/>
    <property type="match status" value="1"/>
</dbReference>